<reference evidence="10" key="1">
    <citation type="submission" date="2022-05" db="EMBL/GenBank/DDBJ databases">
        <title>Comparative Genomics of Spacecraft Associated Microbes.</title>
        <authorList>
            <person name="Tran M.T."/>
            <person name="Wright A."/>
            <person name="Seuylemezian A."/>
            <person name="Eisen J."/>
            <person name="Coil D."/>
        </authorList>
    </citation>
    <scope>NUCLEOTIDE SEQUENCE</scope>
    <source>
        <strain evidence="10">214.1.1</strain>
    </source>
</reference>
<protein>
    <recommendedName>
        <fullName evidence="5">Exodeoxyribonuclease 7 large subunit</fullName>
        <ecNumber evidence="5">3.1.11.6</ecNumber>
    </recommendedName>
    <alternativeName>
        <fullName evidence="5">Exodeoxyribonuclease VII large subunit</fullName>
        <shortName evidence="5">Exonuclease VII large subunit</shortName>
    </alternativeName>
</protein>
<dbReference type="NCBIfam" id="TIGR00237">
    <property type="entry name" value="xseA"/>
    <property type="match status" value="1"/>
</dbReference>
<comment type="subunit">
    <text evidence="5">Heterooligomer composed of large and small subunits.</text>
</comment>
<evidence type="ECO:0000256" key="6">
    <source>
        <dbReference type="RuleBase" id="RU004355"/>
    </source>
</evidence>
<keyword evidence="1 5" id="KW-0963">Cytoplasm</keyword>
<dbReference type="InterPro" id="IPR025824">
    <property type="entry name" value="OB-fold_nuc-bd_dom"/>
</dbReference>
<evidence type="ECO:0000256" key="7">
    <source>
        <dbReference type="SAM" id="Coils"/>
    </source>
</evidence>
<comment type="catalytic activity">
    <reaction evidence="5 6">
        <text>Exonucleolytic cleavage in either 5'- to 3'- or 3'- to 5'-direction to yield nucleoside 5'-phosphates.</text>
        <dbReference type="EC" id="3.1.11.6"/>
    </reaction>
</comment>
<comment type="similarity">
    <text evidence="5 6">Belongs to the XseA family.</text>
</comment>
<keyword evidence="2 5" id="KW-0540">Nuclease</keyword>
<dbReference type="AlphaFoldDB" id="A0A9X2DTJ4"/>
<gene>
    <name evidence="5 10" type="primary">xseA</name>
    <name evidence="10" type="ORF">M3202_14220</name>
</gene>
<dbReference type="RefSeq" id="WP_251223994.1">
    <property type="nucleotide sequence ID" value="NZ_JAMBOL010000013.1"/>
</dbReference>
<evidence type="ECO:0000256" key="1">
    <source>
        <dbReference type="ARBA" id="ARBA00022490"/>
    </source>
</evidence>
<feature type="domain" description="Exonuclease VII large subunit C-terminal" evidence="8">
    <location>
        <begin position="125"/>
        <end position="440"/>
    </location>
</feature>
<dbReference type="InterPro" id="IPR020579">
    <property type="entry name" value="Exonuc_VII_lsu_C"/>
</dbReference>
<evidence type="ECO:0000259" key="9">
    <source>
        <dbReference type="Pfam" id="PF13742"/>
    </source>
</evidence>
<accession>A0A9X2DTJ4</accession>
<dbReference type="PANTHER" id="PTHR30008:SF0">
    <property type="entry name" value="EXODEOXYRIBONUCLEASE 7 LARGE SUBUNIT"/>
    <property type="match status" value="1"/>
</dbReference>
<evidence type="ECO:0000256" key="4">
    <source>
        <dbReference type="ARBA" id="ARBA00022839"/>
    </source>
</evidence>
<dbReference type="GO" id="GO:0008855">
    <property type="term" value="F:exodeoxyribonuclease VII activity"/>
    <property type="evidence" value="ECO:0007669"/>
    <property type="project" value="UniProtKB-UniRule"/>
</dbReference>
<proteinExistence type="inferred from homology"/>
<evidence type="ECO:0000256" key="2">
    <source>
        <dbReference type="ARBA" id="ARBA00022722"/>
    </source>
</evidence>
<name>A0A9X2DTJ4_9BACI</name>
<keyword evidence="4 5" id="KW-0269">Exonuclease</keyword>
<evidence type="ECO:0000259" key="8">
    <source>
        <dbReference type="Pfam" id="PF02601"/>
    </source>
</evidence>
<comment type="subcellular location">
    <subcellularLocation>
        <location evidence="5 6">Cytoplasm</location>
    </subcellularLocation>
</comment>
<keyword evidence="7" id="KW-0175">Coiled coil</keyword>
<dbReference type="Pfam" id="PF02601">
    <property type="entry name" value="Exonuc_VII_L"/>
    <property type="match status" value="1"/>
</dbReference>
<dbReference type="GO" id="GO:0006308">
    <property type="term" value="P:DNA catabolic process"/>
    <property type="evidence" value="ECO:0007669"/>
    <property type="project" value="UniProtKB-UniRule"/>
</dbReference>
<feature type="coiled-coil region" evidence="7">
    <location>
        <begin position="281"/>
        <end position="331"/>
    </location>
</feature>
<evidence type="ECO:0000256" key="5">
    <source>
        <dbReference type="HAMAP-Rule" id="MF_00378"/>
    </source>
</evidence>
<dbReference type="CDD" id="cd04489">
    <property type="entry name" value="ExoVII_LU_OBF"/>
    <property type="match status" value="1"/>
</dbReference>
<dbReference type="Pfam" id="PF13742">
    <property type="entry name" value="tRNA_anti_2"/>
    <property type="match status" value="1"/>
</dbReference>
<dbReference type="GO" id="GO:0009318">
    <property type="term" value="C:exodeoxyribonuclease VII complex"/>
    <property type="evidence" value="ECO:0007669"/>
    <property type="project" value="UniProtKB-UniRule"/>
</dbReference>
<keyword evidence="11" id="KW-1185">Reference proteome</keyword>
<evidence type="ECO:0000313" key="10">
    <source>
        <dbReference type="EMBL" id="MCM3715240.1"/>
    </source>
</evidence>
<dbReference type="PANTHER" id="PTHR30008">
    <property type="entry name" value="EXODEOXYRIBONUCLEASE 7 LARGE SUBUNIT"/>
    <property type="match status" value="1"/>
</dbReference>
<dbReference type="Proteomes" id="UP001139179">
    <property type="component" value="Unassembled WGS sequence"/>
</dbReference>
<evidence type="ECO:0000256" key="3">
    <source>
        <dbReference type="ARBA" id="ARBA00022801"/>
    </source>
</evidence>
<feature type="domain" description="OB-fold nucleic acid binding" evidence="9">
    <location>
        <begin position="7"/>
        <end position="102"/>
    </location>
</feature>
<dbReference type="GO" id="GO:0005737">
    <property type="term" value="C:cytoplasm"/>
    <property type="evidence" value="ECO:0007669"/>
    <property type="project" value="UniProtKB-SubCell"/>
</dbReference>
<organism evidence="10 11">
    <name type="scientific">Halalkalibacter oceani</name>
    <dbReference type="NCBI Taxonomy" id="1653776"/>
    <lineage>
        <taxon>Bacteria</taxon>
        <taxon>Bacillati</taxon>
        <taxon>Bacillota</taxon>
        <taxon>Bacilli</taxon>
        <taxon>Bacillales</taxon>
        <taxon>Bacillaceae</taxon>
        <taxon>Halalkalibacter</taxon>
    </lineage>
</organism>
<dbReference type="InterPro" id="IPR003753">
    <property type="entry name" value="Exonuc_VII_L"/>
</dbReference>
<dbReference type="HAMAP" id="MF_00378">
    <property type="entry name" value="Exonuc_7_L"/>
    <property type="match status" value="1"/>
</dbReference>
<keyword evidence="3 5" id="KW-0378">Hydrolase</keyword>
<dbReference type="GO" id="GO:0003676">
    <property type="term" value="F:nucleic acid binding"/>
    <property type="evidence" value="ECO:0007669"/>
    <property type="project" value="InterPro"/>
</dbReference>
<comment type="caution">
    <text evidence="10">The sequence shown here is derived from an EMBL/GenBank/DDBJ whole genome shotgun (WGS) entry which is preliminary data.</text>
</comment>
<sequence length="453" mass="52011">MKAQDIYTISEATRYIKALIEEDILLQDIWLRGELSNVKWHSRGHLYFTIKDDQSRMQAVMFAGHNRYLAFRPENGMKVLLRGEINVYEPYGQYQFYAKEMQPDGIGSLYLAYEELKEKLQAEGLFDAERKRAIPVHPKRIAIITSPTGAAIQDIYTTLKRRYQLAQLTLFPVLVQGEQAPGSIVAALEQATAADCFDVIIVGRGGGSIEELWAFNDERVARAIAQATVPVISAVGHETDYTISDFVADLRAPTPTAAAELAVPDQQELTRTIRSLERQLIRGMKERLDREANKLNRFQRSYAFRYPGQLVRQKEQELDGLIERLKRAMKYRVTEPVNRLNATRARLKRLHPEQQLNQAKERTQRLEQALIKSMQARLTNSQQAFQQKIGELQLLSPLRLMDRGYSLVYDEQNRLLKSVAQVELDQPVQIQFQDGEVTCRVEDKQFIARGEKK</sequence>
<evidence type="ECO:0000313" key="11">
    <source>
        <dbReference type="Proteomes" id="UP001139179"/>
    </source>
</evidence>
<dbReference type="EC" id="3.1.11.6" evidence="5"/>
<dbReference type="EMBL" id="JAMBOL010000013">
    <property type="protein sequence ID" value="MCM3715240.1"/>
    <property type="molecule type" value="Genomic_DNA"/>
</dbReference>
<comment type="function">
    <text evidence="5">Bidirectionally degrades single-stranded DNA into large acid-insoluble oligonucleotides, which are then degraded further into small acid-soluble oligonucleotides.</text>
</comment>